<dbReference type="InterPro" id="IPR016181">
    <property type="entry name" value="Acyl_CoA_acyltransferase"/>
</dbReference>
<evidence type="ECO:0000313" key="3">
    <source>
        <dbReference type="Proteomes" id="UP001500552"/>
    </source>
</evidence>
<dbReference type="Proteomes" id="UP001500552">
    <property type="component" value="Unassembled WGS sequence"/>
</dbReference>
<dbReference type="PROSITE" id="PS51186">
    <property type="entry name" value="GNAT"/>
    <property type="match status" value="1"/>
</dbReference>
<organism evidence="2 3">
    <name type="scientific">Pontibacter saemangeumensis</name>
    <dbReference type="NCBI Taxonomy" id="1084525"/>
    <lineage>
        <taxon>Bacteria</taxon>
        <taxon>Pseudomonadati</taxon>
        <taxon>Bacteroidota</taxon>
        <taxon>Cytophagia</taxon>
        <taxon>Cytophagales</taxon>
        <taxon>Hymenobacteraceae</taxon>
        <taxon>Pontibacter</taxon>
    </lineage>
</organism>
<keyword evidence="3" id="KW-1185">Reference proteome</keyword>
<feature type="domain" description="N-acetyltransferase" evidence="1">
    <location>
        <begin position="14"/>
        <end position="153"/>
    </location>
</feature>
<dbReference type="CDD" id="cd04301">
    <property type="entry name" value="NAT_SF"/>
    <property type="match status" value="1"/>
</dbReference>
<evidence type="ECO:0000259" key="1">
    <source>
        <dbReference type="PROSITE" id="PS51186"/>
    </source>
</evidence>
<proteinExistence type="predicted"/>
<dbReference type="InterPro" id="IPR000182">
    <property type="entry name" value="GNAT_dom"/>
</dbReference>
<evidence type="ECO:0000313" key="2">
    <source>
        <dbReference type="EMBL" id="GAA4439187.1"/>
    </source>
</evidence>
<sequence length="153" mass="17307">MPQPLPPTDTATAYTVQELHGLEQMLAQHPLILQLNPGMGLPRYKELLQHMLPNGYRMVAAFNGADHCVGLSGFWISAKLYSGKYLEPDNFVVDAAHRSAGVGKLLSDWMLQEAQRHRCDTVMLDAYVTNAAAHRFYFREGFHVKSFHFFKSL</sequence>
<dbReference type="Gene3D" id="3.40.630.30">
    <property type="match status" value="1"/>
</dbReference>
<dbReference type="SUPFAM" id="SSF55729">
    <property type="entry name" value="Acyl-CoA N-acyltransferases (Nat)"/>
    <property type="match status" value="1"/>
</dbReference>
<accession>A0ABP8LZQ5</accession>
<reference evidence="3" key="1">
    <citation type="journal article" date="2019" name="Int. J. Syst. Evol. Microbiol.">
        <title>The Global Catalogue of Microorganisms (GCM) 10K type strain sequencing project: providing services to taxonomists for standard genome sequencing and annotation.</title>
        <authorList>
            <consortium name="The Broad Institute Genomics Platform"/>
            <consortium name="The Broad Institute Genome Sequencing Center for Infectious Disease"/>
            <person name="Wu L."/>
            <person name="Ma J."/>
        </authorList>
    </citation>
    <scope>NUCLEOTIDE SEQUENCE [LARGE SCALE GENOMIC DNA]</scope>
    <source>
        <strain evidence="3">JCM 17926</strain>
    </source>
</reference>
<gene>
    <name evidence="2" type="ORF">GCM10023188_35350</name>
</gene>
<protein>
    <recommendedName>
        <fullName evidence="1">N-acetyltransferase domain-containing protein</fullName>
    </recommendedName>
</protein>
<name>A0ABP8LZQ5_9BACT</name>
<dbReference type="Pfam" id="PF00583">
    <property type="entry name" value="Acetyltransf_1"/>
    <property type="match status" value="1"/>
</dbReference>
<dbReference type="EMBL" id="BAABHC010000021">
    <property type="protein sequence ID" value="GAA4439187.1"/>
    <property type="molecule type" value="Genomic_DNA"/>
</dbReference>
<comment type="caution">
    <text evidence="2">The sequence shown here is derived from an EMBL/GenBank/DDBJ whole genome shotgun (WGS) entry which is preliminary data.</text>
</comment>